<comment type="caution">
    <text evidence="4">The sequence shown here is derived from an EMBL/GenBank/DDBJ whole genome shotgun (WGS) entry which is preliminary data.</text>
</comment>
<dbReference type="PANTHER" id="PTHR21349:SF0">
    <property type="entry name" value="LARGE RIBOSOMAL SUBUNIT PROTEIN BL21M"/>
    <property type="match status" value="1"/>
</dbReference>
<dbReference type="PANTHER" id="PTHR21349">
    <property type="entry name" value="50S RIBOSOMAL PROTEIN L21"/>
    <property type="match status" value="1"/>
</dbReference>
<reference evidence="5" key="1">
    <citation type="journal article" date="2015" name="Genome Announc.">
        <title>Draft genome sequence of Talaromyces cellulolyticus strain Y-94, a source of lignocellulosic biomass-degrading enzymes.</title>
        <authorList>
            <person name="Fujii T."/>
            <person name="Koike H."/>
            <person name="Sawayama S."/>
            <person name="Yano S."/>
            <person name="Inoue H."/>
        </authorList>
    </citation>
    <scope>NUCLEOTIDE SEQUENCE [LARGE SCALE GENOMIC DNA]</scope>
    <source>
        <strain evidence="5">Y-94</strain>
    </source>
</reference>
<dbReference type="InterPro" id="IPR036164">
    <property type="entry name" value="bL21-like_sf"/>
</dbReference>
<feature type="region of interest" description="Disordered" evidence="3">
    <location>
        <begin position="34"/>
        <end position="91"/>
    </location>
</feature>
<dbReference type="Pfam" id="PF00829">
    <property type="entry name" value="Ribosomal_L21p"/>
    <property type="match status" value="1"/>
</dbReference>
<feature type="compositionally biased region" description="Low complexity" evidence="3">
    <location>
        <begin position="57"/>
        <end position="85"/>
    </location>
</feature>
<dbReference type="InterPro" id="IPR028909">
    <property type="entry name" value="bL21-like"/>
</dbReference>
<dbReference type="Proteomes" id="UP000053095">
    <property type="component" value="Unassembled WGS sequence"/>
</dbReference>
<sequence>MFSRQALRSLFSVERVASQQPIFSNASRACLHQASTSNSSSQRFQATPTEIPPPPASASAASIPPSAPQTTSTSPITDATSSSSSAEGQFINGIPRNKLPLPPLFTSNLKITQSLADKLPYLYTQRPHYISAHLHDRPYLLTEGDHLRLPFLMPKVKSGDIIRFNRASVLGSRDYTLKGSPYIDERMYECRLRVLGVESEPLRIKEKTKRRRRHVQRIKSKHRYTILRVMEIKVKSLEELVEEGAEIVKEGAVQEEAVDVIEKKGPETTTPAA</sequence>
<gene>
    <name evidence="4" type="ORF">TCE0_041r13849</name>
</gene>
<organism evidence="4 5">
    <name type="scientific">Talaromyces pinophilus</name>
    <name type="common">Penicillium pinophilum</name>
    <dbReference type="NCBI Taxonomy" id="128442"/>
    <lineage>
        <taxon>Eukaryota</taxon>
        <taxon>Fungi</taxon>
        <taxon>Dikarya</taxon>
        <taxon>Ascomycota</taxon>
        <taxon>Pezizomycotina</taxon>
        <taxon>Eurotiomycetes</taxon>
        <taxon>Eurotiomycetidae</taxon>
        <taxon>Eurotiales</taxon>
        <taxon>Trichocomaceae</taxon>
        <taxon>Talaromyces</taxon>
        <taxon>Talaromyces sect. Talaromyces</taxon>
    </lineage>
</organism>
<feature type="compositionally biased region" description="Polar residues" evidence="3">
    <location>
        <begin position="34"/>
        <end position="45"/>
    </location>
</feature>
<dbReference type="EMBL" id="DF933837">
    <property type="protein sequence ID" value="GAM41038.1"/>
    <property type="molecule type" value="Genomic_DNA"/>
</dbReference>
<dbReference type="SUPFAM" id="SSF141091">
    <property type="entry name" value="L21p-like"/>
    <property type="match status" value="1"/>
</dbReference>
<name>A0A6V8HIA9_TALPI</name>
<keyword evidence="5" id="KW-1185">Reference proteome</keyword>
<evidence type="ECO:0000256" key="2">
    <source>
        <dbReference type="ARBA" id="ARBA00044129"/>
    </source>
</evidence>
<comment type="similarity">
    <text evidence="1">Belongs to the bacterial ribosomal protein bL21 family.</text>
</comment>
<evidence type="ECO:0000313" key="5">
    <source>
        <dbReference type="Proteomes" id="UP000053095"/>
    </source>
</evidence>
<accession>A0A6V8HIA9</accession>
<evidence type="ECO:0000313" key="4">
    <source>
        <dbReference type="EMBL" id="GAM41038.1"/>
    </source>
</evidence>
<dbReference type="AlphaFoldDB" id="A0A6V8HIA9"/>
<dbReference type="GO" id="GO:0003735">
    <property type="term" value="F:structural constituent of ribosome"/>
    <property type="evidence" value="ECO:0007669"/>
    <property type="project" value="TreeGrafter"/>
</dbReference>
<evidence type="ECO:0000256" key="1">
    <source>
        <dbReference type="ARBA" id="ARBA00008563"/>
    </source>
</evidence>
<protein>
    <recommendedName>
        <fullName evidence="2">Large ribosomal subunit protein bL21m</fullName>
    </recommendedName>
</protein>
<evidence type="ECO:0000256" key="3">
    <source>
        <dbReference type="SAM" id="MobiDB-lite"/>
    </source>
</evidence>
<proteinExistence type="inferred from homology"/>
<dbReference type="GO" id="GO:0005762">
    <property type="term" value="C:mitochondrial large ribosomal subunit"/>
    <property type="evidence" value="ECO:0007669"/>
    <property type="project" value="TreeGrafter"/>
</dbReference>